<comment type="caution">
    <text evidence="1">The sequence shown here is derived from an EMBL/GenBank/DDBJ whole genome shotgun (WGS) entry which is preliminary data.</text>
</comment>
<name>A0A5B7ER65_PORTR</name>
<reference evidence="1 2" key="1">
    <citation type="submission" date="2019-05" db="EMBL/GenBank/DDBJ databases">
        <title>Another draft genome of Portunus trituberculatus and its Hox gene families provides insights of decapod evolution.</title>
        <authorList>
            <person name="Jeong J.-H."/>
            <person name="Song I."/>
            <person name="Kim S."/>
            <person name="Choi T."/>
            <person name="Kim D."/>
            <person name="Ryu S."/>
            <person name="Kim W."/>
        </authorList>
    </citation>
    <scope>NUCLEOTIDE SEQUENCE [LARGE SCALE GENOMIC DNA]</scope>
    <source>
        <tissue evidence="1">Muscle</tissue>
    </source>
</reference>
<sequence length="78" mass="8180">MEEDAVRVEEDFAGGGFLGWVLVVRREGLAVSRGSLEAFVLRGGRVPAAGGLALEGRGRRLGGVCASLLEPERDDAVV</sequence>
<keyword evidence="2" id="KW-1185">Reference proteome</keyword>
<organism evidence="1 2">
    <name type="scientific">Portunus trituberculatus</name>
    <name type="common">Swimming crab</name>
    <name type="synonym">Neptunus trituberculatus</name>
    <dbReference type="NCBI Taxonomy" id="210409"/>
    <lineage>
        <taxon>Eukaryota</taxon>
        <taxon>Metazoa</taxon>
        <taxon>Ecdysozoa</taxon>
        <taxon>Arthropoda</taxon>
        <taxon>Crustacea</taxon>
        <taxon>Multicrustacea</taxon>
        <taxon>Malacostraca</taxon>
        <taxon>Eumalacostraca</taxon>
        <taxon>Eucarida</taxon>
        <taxon>Decapoda</taxon>
        <taxon>Pleocyemata</taxon>
        <taxon>Brachyura</taxon>
        <taxon>Eubrachyura</taxon>
        <taxon>Portunoidea</taxon>
        <taxon>Portunidae</taxon>
        <taxon>Portuninae</taxon>
        <taxon>Portunus</taxon>
    </lineage>
</organism>
<dbReference type="AlphaFoldDB" id="A0A5B7ER65"/>
<proteinExistence type="predicted"/>
<protein>
    <submittedName>
        <fullName evidence="1">Uncharacterized protein</fullName>
    </submittedName>
</protein>
<dbReference type="Proteomes" id="UP000324222">
    <property type="component" value="Unassembled WGS sequence"/>
</dbReference>
<accession>A0A5B7ER65</accession>
<evidence type="ECO:0000313" key="2">
    <source>
        <dbReference type="Proteomes" id="UP000324222"/>
    </source>
</evidence>
<dbReference type="EMBL" id="VSRR010003342">
    <property type="protein sequence ID" value="MPC35768.1"/>
    <property type="molecule type" value="Genomic_DNA"/>
</dbReference>
<evidence type="ECO:0000313" key="1">
    <source>
        <dbReference type="EMBL" id="MPC35768.1"/>
    </source>
</evidence>
<gene>
    <name evidence="1" type="ORF">E2C01_029203</name>
</gene>